<feature type="domain" description="Major facilitator superfamily (MFS) profile" evidence="10">
    <location>
        <begin position="20"/>
        <end position="517"/>
    </location>
</feature>
<evidence type="ECO:0000256" key="8">
    <source>
        <dbReference type="RuleBase" id="RU003755"/>
    </source>
</evidence>
<accession>A0A448KPK3</accession>
<dbReference type="EMBL" id="LR134372">
    <property type="protein sequence ID" value="VEG85330.1"/>
    <property type="molecule type" value="Genomic_DNA"/>
</dbReference>
<dbReference type="PROSITE" id="PS01023">
    <property type="entry name" value="PTR2_2"/>
    <property type="match status" value="1"/>
</dbReference>
<reference evidence="11 12" key="1">
    <citation type="submission" date="2018-12" db="EMBL/GenBank/DDBJ databases">
        <authorList>
            <consortium name="Pathogen Informatics"/>
        </authorList>
    </citation>
    <scope>NUCLEOTIDE SEQUENCE [LARGE SCALE GENOMIC DNA]</scope>
    <source>
        <strain evidence="11 12">NCTC11541</strain>
    </source>
</reference>
<gene>
    <name evidence="11" type="primary">dtpT</name>
    <name evidence="11" type="ORF">NCTC11541_01387</name>
</gene>
<feature type="transmembrane region" description="Helical" evidence="9">
    <location>
        <begin position="457"/>
        <end position="478"/>
    </location>
</feature>
<proteinExistence type="inferred from homology"/>
<keyword evidence="5" id="KW-0571">Peptide transport</keyword>
<dbReference type="Gene3D" id="1.20.1250.20">
    <property type="entry name" value="MFS general substrate transporter like domains"/>
    <property type="match status" value="1"/>
</dbReference>
<dbReference type="CDD" id="cd17346">
    <property type="entry name" value="MFS_DtpA_like"/>
    <property type="match status" value="1"/>
</dbReference>
<keyword evidence="7 9" id="KW-0472">Membrane</keyword>
<evidence type="ECO:0000313" key="11">
    <source>
        <dbReference type="EMBL" id="VEG85330.1"/>
    </source>
</evidence>
<feature type="transmembrane region" description="Helical" evidence="9">
    <location>
        <begin position="294"/>
        <end position="311"/>
    </location>
</feature>
<feature type="transmembrane region" description="Helical" evidence="9">
    <location>
        <begin position="260"/>
        <end position="282"/>
    </location>
</feature>
<dbReference type="InterPro" id="IPR000109">
    <property type="entry name" value="POT_fam"/>
</dbReference>
<evidence type="ECO:0000259" key="10">
    <source>
        <dbReference type="PROSITE" id="PS50850"/>
    </source>
</evidence>
<feature type="transmembrane region" description="Helical" evidence="9">
    <location>
        <begin position="41"/>
        <end position="58"/>
    </location>
</feature>
<dbReference type="InterPro" id="IPR005279">
    <property type="entry name" value="Dipep/tripep_permease"/>
</dbReference>
<feature type="transmembrane region" description="Helical" evidence="9">
    <location>
        <begin position="421"/>
        <end position="445"/>
    </location>
</feature>
<evidence type="ECO:0000256" key="4">
    <source>
        <dbReference type="ARBA" id="ARBA00022692"/>
    </source>
</evidence>
<keyword evidence="2 8" id="KW-0813">Transport</keyword>
<comment type="subcellular location">
    <subcellularLocation>
        <location evidence="1">Cell membrane</location>
        <topology evidence="1">Multi-pass membrane protein</topology>
    </subcellularLocation>
    <subcellularLocation>
        <location evidence="8">Membrane</location>
        <topology evidence="8">Multi-pass membrane protein</topology>
    </subcellularLocation>
</comment>
<dbReference type="InterPro" id="IPR020846">
    <property type="entry name" value="MFS_dom"/>
</dbReference>
<dbReference type="InterPro" id="IPR036259">
    <property type="entry name" value="MFS_trans_sf"/>
</dbReference>
<name>A0A448KPK3_CAMUP</name>
<evidence type="ECO:0000256" key="6">
    <source>
        <dbReference type="ARBA" id="ARBA00022989"/>
    </source>
</evidence>
<dbReference type="PANTHER" id="PTHR23517:SF15">
    <property type="entry name" value="PROTON-DEPENDENT OLIGOPEPTIDE FAMILY TRANSPORT PROTEIN"/>
    <property type="match status" value="1"/>
</dbReference>
<feature type="transmembrane region" description="Helical" evidence="9">
    <location>
        <begin position="64"/>
        <end position="84"/>
    </location>
</feature>
<dbReference type="OrthoDB" id="5351355at2"/>
<feature type="transmembrane region" description="Helical" evidence="9">
    <location>
        <begin position="233"/>
        <end position="254"/>
    </location>
</feature>
<evidence type="ECO:0000256" key="5">
    <source>
        <dbReference type="ARBA" id="ARBA00022856"/>
    </source>
</evidence>
<dbReference type="Proteomes" id="UP000278157">
    <property type="component" value="Chromosome"/>
</dbReference>
<feature type="transmembrane region" description="Helical" evidence="9">
    <location>
        <begin position="119"/>
        <end position="144"/>
    </location>
</feature>
<feature type="transmembrane region" description="Helical" evidence="9">
    <location>
        <begin position="182"/>
        <end position="202"/>
    </location>
</feature>
<keyword evidence="6 9" id="KW-1133">Transmembrane helix</keyword>
<dbReference type="RefSeq" id="WP_027304843.1">
    <property type="nucleotide sequence ID" value="NZ_CBCRZS010000012.1"/>
</dbReference>
<keyword evidence="5" id="KW-0653">Protein transport</keyword>
<evidence type="ECO:0000256" key="1">
    <source>
        <dbReference type="ARBA" id="ARBA00004651"/>
    </source>
</evidence>
<evidence type="ECO:0000256" key="2">
    <source>
        <dbReference type="ARBA" id="ARBA00022448"/>
    </source>
</evidence>
<feature type="transmembrane region" description="Helical" evidence="9">
    <location>
        <begin position="490"/>
        <end position="508"/>
    </location>
</feature>
<feature type="transmembrane region" description="Helical" evidence="9">
    <location>
        <begin position="156"/>
        <end position="176"/>
    </location>
</feature>
<dbReference type="AlphaFoldDB" id="A0A448KPK3"/>
<dbReference type="SUPFAM" id="SSF103473">
    <property type="entry name" value="MFS general substrate transporter"/>
    <property type="match status" value="1"/>
</dbReference>
<evidence type="ECO:0000256" key="3">
    <source>
        <dbReference type="ARBA" id="ARBA00022475"/>
    </source>
</evidence>
<keyword evidence="3" id="KW-1003">Cell membrane</keyword>
<protein>
    <submittedName>
        <fullName evidence="11">Di-/tripeptide transporter</fullName>
    </submittedName>
</protein>
<dbReference type="GO" id="GO:0006857">
    <property type="term" value="P:oligopeptide transport"/>
    <property type="evidence" value="ECO:0007669"/>
    <property type="project" value="InterPro"/>
</dbReference>
<dbReference type="GO" id="GO:0005886">
    <property type="term" value="C:plasma membrane"/>
    <property type="evidence" value="ECO:0007669"/>
    <property type="project" value="UniProtKB-SubCell"/>
</dbReference>
<evidence type="ECO:0000256" key="9">
    <source>
        <dbReference type="SAM" id="Phobius"/>
    </source>
</evidence>
<dbReference type="NCBIfam" id="TIGR00924">
    <property type="entry name" value="yjdL_sub1_fam"/>
    <property type="match status" value="1"/>
</dbReference>
<feature type="transmembrane region" description="Helical" evidence="9">
    <location>
        <begin position="375"/>
        <end position="397"/>
    </location>
</feature>
<dbReference type="PANTHER" id="PTHR23517">
    <property type="entry name" value="RESISTANCE PROTEIN MDTM, PUTATIVE-RELATED-RELATED"/>
    <property type="match status" value="1"/>
</dbReference>
<organism evidence="11 12">
    <name type="scientific">Campylobacter upsaliensis</name>
    <dbReference type="NCBI Taxonomy" id="28080"/>
    <lineage>
        <taxon>Bacteria</taxon>
        <taxon>Pseudomonadati</taxon>
        <taxon>Campylobacterota</taxon>
        <taxon>Epsilonproteobacteria</taxon>
        <taxon>Campylobacterales</taxon>
        <taxon>Campylobacteraceae</taxon>
        <taxon>Campylobacter</taxon>
    </lineage>
</organism>
<evidence type="ECO:0000313" key="12">
    <source>
        <dbReference type="Proteomes" id="UP000278157"/>
    </source>
</evidence>
<dbReference type="InterPro" id="IPR050171">
    <property type="entry name" value="MFS_Transporters"/>
</dbReference>
<feature type="transmembrane region" description="Helical" evidence="9">
    <location>
        <begin position="93"/>
        <end position="113"/>
    </location>
</feature>
<dbReference type="GO" id="GO:1904680">
    <property type="term" value="F:peptide transmembrane transporter activity"/>
    <property type="evidence" value="ECO:0007669"/>
    <property type="project" value="InterPro"/>
</dbReference>
<sequence>MKQEQNTQKLDKAFLGHPKPLFALSATELWERFSFYGIRPLLVLFMTATLLSGGLGMSKEEASAIAGIFGGCIYLAALPGGWIADNYLGQKRAVFIGCVVIALGHLSIGLSYFNTALFFVGLGLIVIGTGLFKTCSSVMVGMMYDKKDPRRDSGFTIFYMGINIGGFIAPLVTGFLQTQYGWHLGFGAGGIGMLIALLIFAFKAVPDFKEFDEKVGMDEAWDKATKYNKNAPYFIAVFFIALVGIAILSVSGVINLNPVAIAKSMTMVILWCAGFYFLYLFFLSSLTKDEKKNLILFVILFFAAAVFWSVFEQQYTTYNFFADKLTDKMVLGYEIPTVWFQSINALFIILLAPVIGGIWVFLAKRNCEFSSLTKFSLGLIGAGVGFLIMAFAAGSIISNNGGVENATNAVASGSAILASPWWIVASFLFLTLGELCLSPVGLSIMTKIAPGAIKSQVMGLWFVSISVGNVLAGLIGGHANEENLATLPDLFYQCVWILFAVAAVLLVFKNFVKKLEN</sequence>
<dbReference type="PROSITE" id="PS50850">
    <property type="entry name" value="MFS"/>
    <property type="match status" value="1"/>
</dbReference>
<comment type="similarity">
    <text evidence="8">Belongs to the major facilitator superfamily. Proton-dependent oligopeptide transporter (POT/PTR) (TC 2.A.17) family.</text>
</comment>
<dbReference type="InterPro" id="IPR018456">
    <property type="entry name" value="PTR2_symporter_CS"/>
</dbReference>
<evidence type="ECO:0000256" key="7">
    <source>
        <dbReference type="ARBA" id="ARBA00023136"/>
    </source>
</evidence>
<keyword evidence="4 8" id="KW-0812">Transmembrane</keyword>
<dbReference type="Pfam" id="PF00854">
    <property type="entry name" value="PTR2"/>
    <property type="match status" value="1"/>
</dbReference>
<feature type="transmembrane region" description="Helical" evidence="9">
    <location>
        <begin position="338"/>
        <end position="363"/>
    </location>
</feature>